<proteinExistence type="inferred from homology"/>
<comment type="subcellular location">
    <subcellularLocation>
        <location evidence="1">Golgi apparatus membrane</location>
        <topology evidence="1">Peripheral membrane protein</topology>
    </subcellularLocation>
</comment>
<evidence type="ECO:0000313" key="10">
    <source>
        <dbReference type="Proteomes" id="UP000015453"/>
    </source>
</evidence>
<evidence type="ECO:0000256" key="5">
    <source>
        <dbReference type="ARBA" id="ARBA00022927"/>
    </source>
</evidence>
<dbReference type="PANTHER" id="PTHR21311:SF0">
    <property type="entry name" value="CONSERVED OLIGOMERIC GOLGI COMPLEX SUBUNIT 8"/>
    <property type="match status" value="1"/>
</dbReference>
<evidence type="ECO:0000256" key="1">
    <source>
        <dbReference type="ARBA" id="ARBA00004395"/>
    </source>
</evidence>
<dbReference type="AlphaFoldDB" id="S8CFR5"/>
<dbReference type="GO" id="GO:0000139">
    <property type="term" value="C:Golgi membrane"/>
    <property type="evidence" value="ECO:0007669"/>
    <property type="project" value="UniProtKB-SubCell"/>
</dbReference>
<accession>S8CFR5</accession>
<keyword evidence="5" id="KW-0653">Protein transport</keyword>
<evidence type="ECO:0000256" key="3">
    <source>
        <dbReference type="ARBA" id="ARBA00020983"/>
    </source>
</evidence>
<dbReference type="Proteomes" id="UP000015453">
    <property type="component" value="Unassembled WGS sequence"/>
</dbReference>
<evidence type="ECO:0000256" key="8">
    <source>
        <dbReference type="ARBA" id="ARBA00031347"/>
    </source>
</evidence>
<keyword evidence="10" id="KW-1185">Reference proteome</keyword>
<feature type="non-terminal residue" evidence="9">
    <location>
        <position position="156"/>
    </location>
</feature>
<dbReference type="OrthoDB" id="1676666at2759"/>
<dbReference type="InterPro" id="IPR007255">
    <property type="entry name" value="COG8"/>
</dbReference>
<dbReference type="EMBL" id="AUSU01004061">
    <property type="protein sequence ID" value="EPS65750.1"/>
    <property type="molecule type" value="Genomic_DNA"/>
</dbReference>
<comment type="similarity">
    <text evidence="2">Belongs to the COG8 family.</text>
</comment>
<keyword evidence="6" id="KW-0333">Golgi apparatus</keyword>
<evidence type="ECO:0000313" key="9">
    <source>
        <dbReference type="EMBL" id="EPS65750.1"/>
    </source>
</evidence>
<dbReference type="PANTHER" id="PTHR21311">
    <property type="entry name" value="CONSERVED OLIGOMERIC GOLGI COMPLEX COMPONENT 8"/>
    <property type="match status" value="1"/>
</dbReference>
<comment type="caution">
    <text evidence="9">The sequence shown here is derived from an EMBL/GenBank/DDBJ whole genome shotgun (WGS) entry which is preliminary data.</text>
</comment>
<evidence type="ECO:0000256" key="6">
    <source>
        <dbReference type="ARBA" id="ARBA00023034"/>
    </source>
</evidence>
<dbReference type="GO" id="GO:0017119">
    <property type="term" value="C:Golgi transport complex"/>
    <property type="evidence" value="ECO:0007669"/>
    <property type="project" value="InterPro"/>
</dbReference>
<dbReference type="GO" id="GO:0006891">
    <property type="term" value="P:intra-Golgi vesicle-mediated transport"/>
    <property type="evidence" value="ECO:0007669"/>
    <property type="project" value="TreeGrafter"/>
</dbReference>
<gene>
    <name evidence="9" type="ORF">M569_09027</name>
</gene>
<evidence type="ECO:0000256" key="4">
    <source>
        <dbReference type="ARBA" id="ARBA00022448"/>
    </source>
</evidence>
<evidence type="ECO:0000256" key="2">
    <source>
        <dbReference type="ARBA" id="ARBA00006419"/>
    </source>
</evidence>
<evidence type="ECO:0000256" key="7">
    <source>
        <dbReference type="ARBA" id="ARBA00023136"/>
    </source>
</evidence>
<protein>
    <recommendedName>
        <fullName evidence="3">Conserved oligomeric Golgi complex subunit 8</fullName>
    </recommendedName>
    <alternativeName>
        <fullName evidence="8">Component of oligomeric Golgi complex 8</fullName>
    </alternativeName>
</protein>
<organism evidence="9 10">
    <name type="scientific">Genlisea aurea</name>
    <dbReference type="NCBI Taxonomy" id="192259"/>
    <lineage>
        <taxon>Eukaryota</taxon>
        <taxon>Viridiplantae</taxon>
        <taxon>Streptophyta</taxon>
        <taxon>Embryophyta</taxon>
        <taxon>Tracheophyta</taxon>
        <taxon>Spermatophyta</taxon>
        <taxon>Magnoliopsida</taxon>
        <taxon>eudicotyledons</taxon>
        <taxon>Gunneridae</taxon>
        <taxon>Pentapetalae</taxon>
        <taxon>asterids</taxon>
        <taxon>lamiids</taxon>
        <taxon>Lamiales</taxon>
        <taxon>Lentibulariaceae</taxon>
        <taxon>Genlisea</taxon>
    </lineage>
</organism>
<dbReference type="GO" id="GO:0015031">
    <property type="term" value="P:protein transport"/>
    <property type="evidence" value="ECO:0007669"/>
    <property type="project" value="UniProtKB-KW"/>
</dbReference>
<keyword evidence="7" id="KW-0472">Membrane</keyword>
<name>S8CFR5_9LAMI</name>
<reference evidence="9 10" key="1">
    <citation type="journal article" date="2013" name="BMC Genomics">
        <title>The miniature genome of a carnivorous plant Genlisea aurea contains a low number of genes and short non-coding sequences.</title>
        <authorList>
            <person name="Leushkin E.V."/>
            <person name="Sutormin R.A."/>
            <person name="Nabieva E.R."/>
            <person name="Penin A.A."/>
            <person name="Kondrashov A.S."/>
            <person name="Logacheva M.D."/>
        </authorList>
    </citation>
    <scope>NUCLEOTIDE SEQUENCE [LARGE SCALE GENOMIC DNA]</scope>
</reference>
<keyword evidence="4" id="KW-0813">Transport</keyword>
<sequence>MQLVLDSHRWVPLPAVGFPASALGEETLDDVSPPSNLMEHPPLAVFINGVSAAMNELRPCAPSSLKNVLAEELAKGLRSVSDSLVRFNTTRVLKGNETALFHKLCRAFIEVVFPHCGWWFGRCYPGGSSLILDLKEICDGLRRAVLAPSREAPKAV</sequence>